<organism evidence="11 12">
    <name type="scientific">Helicocarpus griseus UAMH5409</name>
    <dbReference type="NCBI Taxonomy" id="1447875"/>
    <lineage>
        <taxon>Eukaryota</taxon>
        <taxon>Fungi</taxon>
        <taxon>Dikarya</taxon>
        <taxon>Ascomycota</taxon>
        <taxon>Pezizomycotina</taxon>
        <taxon>Eurotiomycetes</taxon>
        <taxon>Eurotiomycetidae</taxon>
        <taxon>Onygenales</taxon>
        <taxon>Ajellomycetaceae</taxon>
        <taxon>Helicocarpus</taxon>
    </lineage>
</organism>
<accession>A0A2B7XTN4</accession>
<dbReference type="Proteomes" id="UP000223968">
    <property type="component" value="Unassembled WGS sequence"/>
</dbReference>
<keyword evidence="5 9" id="KW-0560">Oxidoreductase</keyword>
<evidence type="ECO:0000256" key="4">
    <source>
        <dbReference type="ARBA" id="ARBA00022723"/>
    </source>
</evidence>
<feature type="region of interest" description="Disordered" evidence="10">
    <location>
        <begin position="539"/>
        <end position="568"/>
    </location>
</feature>
<evidence type="ECO:0008006" key="13">
    <source>
        <dbReference type="Google" id="ProtNLM"/>
    </source>
</evidence>
<evidence type="ECO:0000256" key="9">
    <source>
        <dbReference type="RuleBase" id="RU000461"/>
    </source>
</evidence>
<evidence type="ECO:0000313" key="11">
    <source>
        <dbReference type="EMBL" id="PGH15124.1"/>
    </source>
</evidence>
<dbReference type="GO" id="GO:0005506">
    <property type="term" value="F:iron ion binding"/>
    <property type="evidence" value="ECO:0007669"/>
    <property type="project" value="InterPro"/>
</dbReference>
<sequence>MGTQPPVLSKYWQVVDLLLELGPLQKACLAITIFTAVILIHGWFSAVQYPNIPRVCDGMKGRFSLRTRLAYFTDCQGLFREAYENYLKKGQPCLIPGIGLRTELLLPNNALRWLTAQPENILSLPEAIRELDHIDWAGDHHKYVTDSWLTPVLKREVNRNLDKYMGLIGEEIKDAVGRRFPLNLINDENGDGDGDGLREVRLYSLLKLVIAQSSSHFSVGEPLCKDEEYLRTADRFVNAMVATAGIVPFIPVPLRPIICPLIYLPVRYFIIGKLQRMLGPLLKSRVERLLSEQHSEEEDENQETHRNSSSNGISSISRAADEKNHHQDDNEPQDQLQLMLRYALSERPNEDLHNYPSLAYRLTLNNLGTFHQTAIAATNAIFNILASDKEFNTVALLREEIASMLPKECYTIPPSSNSSTAETLLVDRGEKDEHKKIPDGWTKAALAKLTRTDSVLRETMRTHSFVHRSILRKVVADNVMFSYQVPVDSEPGSSGCETGTTTTSSIPLPKGSMISILYQPLYRDAEVFDDPNKFNPWRFAISKGKQGDDDSPPPLSSSSPSQSFTTTSAQNMHFGHGRHACPGRFLAEAELKMLVAYLLMNYEMELVPGTGGGGGGNGMGMHARPESRWIMEVTMPPVGREGTIRMRRRV</sequence>
<dbReference type="PRINTS" id="PR00465">
    <property type="entry name" value="EP450IV"/>
</dbReference>
<protein>
    <recommendedName>
        <fullName evidence="13">Cytochrome P450</fullName>
    </recommendedName>
</protein>
<feature type="region of interest" description="Disordered" evidence="10">
    <location>
        <begin position="292"/>
        <end position="314"/>
    </location>
</feature>
<evidence type="ECO:0000256" key="6">
    <source>
        <dbReference type="ARBA" id="ARBA00023004"/>
    </source>
</evidence>
<dbReference type="GO" id="GO:0016705">
    <property type="term" value="F:oxidoreductase activity, acting on paired donors, with incorporation or reduction of molecular oxygen"/>
    <property type="evidence" value="ECO:0007669"/>
    <property type="project" value="InterPro"/>
</dbReference>
<evidence type="ECO:0000256" key="2">
    <source>
        <dbReference type="ARBA" id="ARBA00010617"/>
    </source>
</evidence>
<gene>
    <name evidence="11" type="ORF">AJ79_02650</name>
</gene>
<evidence type="ECO:0000256" key="8">
    <source>
        <dbReference type="PIRSR" id="PIRSR602403-1"/>
    </source>
</evidence>
<dbReference type="InterPro" id="IPR002403">
    <property type="entry name" value="Cyt_P450_E_grp-IV"/>
</dbReference>
<dbReference type="GO" id="GO:0020037">
    <property type="term" value="F:heme binding"/>
    <property type="evidence" value="ECO:0007669"/>
    <property type="project" value="InterPro"/>
</dbReference>
<evidence type="ECO:0000256" key="10">
    <source>
        <dbReference type="SAM" id="MobiDB-lite"/>
    </source>
</evidence>
<evidence type="ECO:0000256" key="5">
    <source>
        <dbReference type="ARBA" id="ARBA00023002"/>
    </source>
</evidence>
<dbReference type="AlphaFoldDB" id="A0A2B7XTN4"/>
<keyword evidence="3 8" id="KW-0349">Heme</keyword>
<comment type="similarity">
    <text evidence="2 9">Belongs to the cytochrome P450 family.</text>
</comment>
<keyword evidence="12" id="KW-1185">Reference proteome</keyword>
<dbReference type="PANTHER" id="PTHR46206:SF1">
    <property type="entry name" value="P450, PUTATIVE (EUROFUNG)-RELATED"/>
    <property type="match status" value="1"/>
</dbReference>
<dbReference type="SUPFAM" id="SSF48264">
    <property type="entry name" value="Cytochrome P450"/>
    <property type="match status" value="1"/>
</dbReference>
<dbReference type="OrthoDB" id="1844152at2759"/>
<dbReference type="GO" id="GO:0004497">
    <property type="term" value="F:monooxygenase activity"/>
    <property type="evidence" value="ECO:0007669"/>
    <property type="project" value="UniProtKB-KW"/>
</dbReference>
<evidence type="ECO:0000256" key="3">
    <source>
        <dbReference type="ARBA" id="ARBA00022617"/>
    </source>
</evidence>
<reference evidence="11 12" key="1">
    <citation type="submission" date="2017-10" db="EMBL/GenBank/DDBJ databases">
        <title>Comparative genomics in systemic dimorphic fungi from Ajellomycetaceae.</title>
        <authorList>
            <person name="Munoz J.F."/>
            <person name="Mcewen J.G."/>
            <person name="Clay O.K."/>
            <person name="Cuomo C.A."/>
        </authorList>
    </citation>
    <scope>NUCLEOTIDE SEQUENCE [LARGE SCALE GENOMIC DNA]</scope>
    <source>
        <strain evidence="11 12">UAMH5409</strain>
    </source>
</reference>
<keyword evidence="4 8" id="KW-0479">Metal-binding</keyword>
<dbReference type="PANTHER" id="PTHR46206">
    <property type="entry name" value="CYTOCHROME P450"/>
    <property type="match status" value="1"/>
</dbReference>
<dbReference type="InterPro" id="IPR036396">
    <property type="entry name" value="Cyt_P450_sf"/>
</dbReference>
<dbReference type="STRING" id="1447875.A0A2B7XTN4"/>
<proteinExistence type="inferred from homology"/>
<evidence type="ECO:0000256" key="1">
    <source>
        <dbReference type="ARBA" id="ARBA00001971"/>
    </source>
</evidence>
<keyword evidence="7 9" id="KW-0503">Monooxygenase</keyword>
<feature type="compositionally biased region" description="Low complexity" evidence="10">
    <location>
        <begin position="556"/>
        <end position="568"/>
    </location>
</feature>
<dbReference type="PROSITE" id="PS00086">
    <property type="entry name" value="CYTOCHROME_P450"/>
    <property type="match status" value="1"/>
</dbReference>
<evidence type="ECO:0000313" key="12">
    <source>
        <dbReference type="Proteomes" id="UP000223968"/>
    </source>
</evidence>
<feature type="binding site" description="axial binding residue" evidence="8">
    <location>
        <position position="581"/>
    </location>
    <ligand>
        <name>heme</name>
        <dbReference type="ChEBI" id="CHEBI:30413"/>
    </ligand>
    <ligandPart>
        <name>Fe</name>
        <dbReference type="ChEBI" id="CHEBI:18248"/>
    </ligandPart>
</feature>
<dbReference type="Gene3D" id="1.10.630.10">
    <property type="entry name" value="Cytochrome P450"/>
    <property type="match status" value="1"/>
</dbReference>
<comment type="cofactor">
    <cofactor evidence="1 8">
        <name>heme</name>
        <dbReference type="ChEBI" id="CHEBI:30413"/>
    </cofactor>
</comment>
<comment type="caution">
    <text evidence="11">The sequence shown here is derived from an EMBL/GenBank/DDBJ whole genome shotgun (WGS) entry which is preliminary data.</text>
</comment>
<dbReference type="InterPro" id="IPR017972">
    <property type="entry name" value="Cyt_P450_CS"/>
</dbReference>
<name>A0A2B7XTN4_9EURO</name>
<keyword evidence="6 8" id="KW-0408">Iron</keyword>
<evidence type="ECO:0000256" key="7">
    <source>
        <dbReference type="ARBA" id="ARBA00023033"/>
    </source>
</evidence>
<dbReference type="EMBL" id="PDNB01000028">
    <property type="protein sequence ID" value="PGH15124.1"/>
    <property type="molecule type" value="Genomic_DNA"/>
</dbReference>
<dbReference type="InterPro" id="IPR001128">
    <property type="entry name" value="Cyt_P450"/>
</dbReference>
<dbReference type="Pfam" id="PF00067">
    <property type="entry name" value="p450"/>
    <property type="match status" value="1"/>
</dbReference>
<dbReference type="CDD" id="cd11041">
    <property type="entry name" value="CYP503A1-like"/>
    <property type="match status" value="1"/>
</dbReference>